<accession>A0A974W7C9</accession>
<dbReference type="Gene3D" id="1.10.540.10">
    <property type="entry name" value="Acyl-CoA dehydrogenase/oxidase, N-terminal domain"/>
    <property type="match status" value="1"/>
</dbReference>
<dbReference type="RefSeq" id="WP_206009032.1">
    <property type="nucleotide sequence ID" value="NZ_CP070619.1"/>
</dbReference>
<dbReference type="InterPro" id="IPR009075">
    <property type="entry name" value="AcylCo_DH/oxidase_C"/>
</dbReference>
<dbReference type="InterPro" id="IPR013786">
    <property type="entry name" value="AcylCoA_DH/ox_N"/>
</dbReference>
<proteinExistence type="inferred from homology"/>
<comment type="similarity">
    <text evidence="2 6">Belongs to the acyl-CoA dehydrogenase family.</text>
</comment>
<evidence type="ECO:0000256" key="5">
    <source>
        <dbReference type="ARBA" id="ARBA00023002"/>
    </source>
</evidence>
<dbReference type="Pfam" id="PF00441">
    <property type="entry name" value="Acyl-CoA_dh_1"/>
    <property type="match status" value="1"/>
</dbReference>
<dbReference type="InterPro" id="IPR046373">
    <property type="entry name" value="Acyl-CoA_Oxase/DH_mid-dom_sf"/>
</dbReference>
<dbReference type="InterPro" id="IPR037069">
    <property type="entry name" value="AcylCoA_DH/ox_N_sf"/>
</dbReference>
<dbReference type="Gene3D" id="1.20.140.10">
    <property type="entry name" value="Butyryl-CoA Dehydrogenase, subunit A, domain 3"/>
    <property type="match status" value="1"/>
</dbReference>
<dbReference type="Gene3D" id="2.40.110.10">
    <property type="entry name" value="Butyryl-CoA Dehydrogenase, subunit A, domain 2"/>
    <property type="match status" value="1"/>
</dbReference>
<keyword evidence="5 6" id="KW-0560">Oxidoreductase</keyword>
<dbReference type="EMBL" id="CP070619">
    <property type="protein sequence ID" value="QSE92565.1"/>
    <property type="molecule type" value="Genomic_DNA"/>
</dbReference>
<feature type="domain" description="Acyl-CoA dehydrogenase/oxidase N-terminal" evidence="9">
    <location>
        <begin position="7"/>
        <end position="118"/>
    </location>
</feature>
<evidence type="ECO:0000313" key="10">
    <source>
        <dbReference type="EMBL" id="QSE92565.1"/>
    </source>
</evidence>
<dbReference type="Pfam" id="PF02770">
    <property type="entry name" value="Acyl-CoA_dh_M"/>
    <property type="match status" value="1"/>
</dbReference>
<dbReference type="InterPro" id="IPR006091">
    <property type="entry name" value="Acyl-CoA_Oxase/DH_mid-dom"/>
</dbReference>
<keyword evidence="11" id="KW-1185">Reference proteome</keyword>
<evidence type="ECO:0000313" key="11">
    <source>
        <dbReference type="Proteomes" id="UP000662986"/>
    </source>
</evidence>
<evidence type="ECO:0000259" key="9">
    <source>
        <dbReference type="Pfam" id="PF02771"/>
    </source>
</evidence>
<evidence type="ECO:0000256" key="2">
    <source>
        <dbReference type="ARBA" id="ARBA00009347"/>
    </source>
</evidence>
<evidence type="ECO:0000256" key="3">
    <source>
        <dbReference type="ARBA" id="ARBA00022630"/>
    </source>
</evidence>
<evidence type="ECO:0000259" key="8">
    <source>
        <dbReference type="Pfam" id="PF02770"/>
    </source>
</evidence>
<dbReference type="PANTHER" id="PTHR43884:SF20">
    <property type="entry name" value="ACYL-COA DEHYDROGENASE FADE28"/>
    <property type="match status" value="1"/>
</dbReference>
<dbReference type="InterPro" id="IPR036250">
    <property type="entry name" value="AcylCo_DH-like_C"/>
</dbReference>
<dbReference type="SUPFAM" id="SSF56645">
    <property type="entry name" value="Acyl-CoA dehydrogenase NM domain-like"/>
    <property type="match status" value="1"/>
</dbReference>
<protein>
    <submittedName>
        <fullName evidence="10">Acyl-CoA/acyl-ACP dehydrogenase</fullName>
    </submittedName>
</protein>
<gene>
    <name evidence="10" type="ORF">JWS13_30135</name>
</gene>
<name>A0A974W7C9_9NOCA</name>
<reference evidence="10 11" key="2">
    <citation type="journal article" date="2022" name="Arch. Microbiol.">
        <title>Rhodococcus pseudokoreensis sp. nov. isolated from the rhizosphere of young M26 apple rootstocks.</title>
        <authorList>
            <person name="Kampfer P."/>
            <person name="Glaeser S.P."/>
            <person name="Blom J."/>
            <person name="Wolf J."/>
            <person name="Benning S."/>
            <person name="Schloter M."/>
            <person name="Neumann-Schaal M."/>
        </authorList>
    </citation>
    <scope>NUCLEOTIDE SEQUENCE [LARGE SCALE GENOMIC DNA]</scope>
    <source>
        <strain evidence="10 11">R79</strain>
    </source>
</reference>
<dbReference type="PANTHER" id="PTHR43884">
    <property type="entry name" value="ACYL-COA DEHYDROGENASE"/>
    <property type="match status" value="1"/>
</dbReference>
<comment type="cofactor">
    <cofactor evidence="1 6">
        <name>FAD</name>
        <dbReference type="ChEBI" id="CHEBI:57692"/>
    </cofactor>
</comment>
<dbReference type="SUPFAM" id="SSF47203">
    <property type="entry name" value="Acyl-CoA dehydrogenase C-terminal domain-like"/>
    <property type="match status" value="1"/>
</dbReference>
<evidence type="ECO:0000256" key="6">
    <source>
        <dbReference type="RuleBase" id="RU362125"/>
    </source>
</evidence>
<feature type="domain" description="Acyl-CoA oxidase/dehydrogenase middle" evidence="8">
    <location>
        <begin position="124"/>
        <end position="208"/>
    </location>
</feature>
<evidence type="ECO:0000256" key="1">
    <source>
        <dbReference type="ARBA" id="ARBA00001974"/>
    </source>
</evidence>
<feature type="domain" description="Acyl-CoA dehydrogenase/oxidase C-terminal" evidence="7">
    <location>
        <begin position="228"/>
        <end position="369"/>
    </location>
</feature>
<keyword evidence="3 6" id="KW-0285">Flavoprotein</keyword>
<reference evidence="10 11" key="1">
    <citation type="journal article" date="2021" name="Microbiol. Resour. Announc.">
        <title>Complete Genome Sequences of Two Rhodococcus sp. Strains with Large and Linear Chromosomes, Isolated from Apple Rhizosphere.</title>
        <authorList>
            <person name="Benning S."/>
            <person name="Brugnone N."/>
            <person name="Siani R."/>
            <person name="Kublik S."/>
            <person name="Schloter M."/>
            <person name="Rad V."/>
        </authorList>
    </citation>
    <scope>NUCLEOTIDE SEQUENCE [LARGE SCALE GENOMIC DNA]</scope>
    <source>
        <strain evidence="10 11">R79</strain>
    </source>
</reference>
<sequence length="371" mass="39753">MASVFGEEQNELRRVVRRFFEEKSSEDEVRRLMETDDGYDRRVWAQMAGQLGLQGLAIPEQYGGSGFTQLEMSIVLEEMGRALVCAPVLSSAVLAANLLLESGDEEAKTRLLPVIADGSVIATVALAESSGRWDGDGIAITAERDATGWAVTGEKLFVLDGGTADVVLVVARTDLGLSLFEVSAGSAGLTVRPMDTMDRTRKQSTMVFSRTPARLIGAEGGAAIGVERMLDLAAVAVAAEDVGGALRQVELAAEYARTRSQFGKVIGSYQAIKQKLADMLLSVELSKAAAYRVAQVAVDDPATLAVEAGMAKALCAETYVQVAYDTIQIHGGIGFTWEHPAHLYFRRAKSNASLFGTPAHHRELVAQRMGL</sequence>
<keyword evidence="4 6" id="KW-0274">FAD</keyword>
<evidence type="ECO:0000259" key="7">
    <source>
        <dbReference type="Pfam" id="PF00441"/>
    </source>
</evidence>
<dbReference type="CDD" id="cd00567">
    <property type="entry name" value="ACAD"/>
    <property type="match status" value="1"/>
</dbReference>
<dbReference type="Proteomes" id="UP000662986">
    <property type="component" value="Chromosome"/>
</dbReference>
<dbReference type="InterPro" id="IPR009100">
    <property type="entry name" value="AcylCoA_DH/oxidase_NM_dom_sf"/>
</dbReference>
<organism evidence="10 11">
    <name type="scientific">Rhodococcus pseudokoreensis</name>
    <dbReference type="NCBI Taxonomy" id="2811421"/>
    <lineage>
        <taxon>Bacteria</taxon>
        <taxon>Bacillati</taxon>
        <taxon>Actinomycetota</taxon>
        <taxon>Actinomycetes</taxon>
        <taxon>Mycobacteriales</taxon>
        <taxon>Nocardiaceae</taxon>
        <taxon>Rhodococcus</taxon>
    </lineage>
</organism>
<dbReference type="Pfam" id="PF02771">
    <property type="entry name" value="Acyl-CoA_dh_N"/>
    <property type="match status" value="1"/>
</dbReference>
<evidence type="ECO:0000256" key="4">
    <source>
        <dbReference type="ARBA" id="ARBA00022827"/>
    </source>
</evidence>